<evidence type="ECO:0000313" key="2">
    <source>
        <dbReference type="Proteomes" id="UP001218218"/>
    </source>
</evidence>
<organism evidence="1 2">
    <name type="scientific">Mycena albidolilacea</name>
    <dbReference type="NCBI Taxonomy" id="1033008"/>
    <lineage>
        <taxon>Eukaryota</taxon>
        <taxon>Fungi</taxon>
        <taxon>Dikarya</taxon>
        <taxon>Basidiomycota</taxon>
        <taxon>Agaricomycotina</taxon>
        <taxon>Agaricomycetes</taxon>
        <taxon>Agaricomycetidae</taxon>
        <taxon>Agaricales</taxon>
        <taxon>Marasmiineae</taxon>
        <taxon>Mycenaceae</taxon>
        <taxon>Mycena</taxon>
    </lineage>
</organism>
<comment type="caution">
    <text evidence="1">The sequence shown here is derived from an EMBL/GenBank/DDBJ whole genome shotgun (WGS) entry which is preliminary data.</text>
</comment>
<name>A0AAD6ZKJ9_9AGAR</name>
<gene>
    <name evidence="1" type="ORF">DFH08DRAFT_1026787</name>
</gene>
<keyword evidence="2" id="KW-1185">Reference proteome</keyword>
<accession>A0AAD6ZKJ9</accession>
<dbReference type="EMBL" id="JARIHO010000041">
    <property type="protein sequence ID" value="KAJ7327639.1"/>
    <property type="molecule type" value="Genomic_DNA"/>
</dbReference>
<evidence type="ECO:0008006" key="3">
    <source>
        <dbReference type="Google" id="ProtNLM"/>
    </source>
</evidence>
<dbReference type="AlphaFoldDB" id="A0AAD6ZKJ9"/>
<protein>
    <recommendedName>
        <fullName evidence="3">F-box domain-containing protein</fullName>
    </recommendedName>
</protein>
<sequence length="296" mass="33064">MSSQEQVPNELWLGIFRCLPTNTLKDLSSTDTRFKGIFRPLLFTHFHLHPFGISPESPEFTRALERLDFWCSYAVAPLVRSCSITPRGRMEASPASRYPLFSLFLERLGQFTGLRELSARWAHLTQSDINLGVSRFSYRVTYGGAAGLWVPLLRPECLRELTLQYTGPFTTTTLFLPRSTLTHLTIRPCTIADFTTQLHGTRGPSRITSLDVAFDNLDMATLSTLCAFFQSLTALRIRITCKTEGDGDAVGANETATEFLAELEDFSTLPEGLHLLAVAWSFEYGSSPPSARARVP</sequence>
<proteinExistence type="predicted"/>
<dbReference type="SUPFAM" id="SSF52047">
    <property type="entry name" value="RNI-like"/>
    <property type="match status" value="1"/>
</dbReference>
<dbReference type="Proteomes" id="UP001218218">
    <property type="component" value="Unassembled WGS sequence"/>
</dbReference>
<evidence type="ECO:0000313" key="1">
    <source>
        <dbReference type="EMBL" id="KAJ7327639.1"/>
    </source>
</evidence>
<reference evidence="1" key="1">
    <citation type="submission" date="2023-03" db="EMBL/GenBank/DDBJ databases">
        <title>Massive genome expansion in bonnet fungi (Mycena s.s.) driven by repeated elements and novel gene families across ecological guilds.</title>
        <authorList>
            <consortium name="Lawrence Berkeley National Laboratory"/>
            <person name="Harder C.B."/>
            <person name="Miyauchi S."/>
            <person name="Viragh M."/>
            <person name="Kuo A."/>
            <person name="Thoen E."/>
            <person name="Andreopoulos B."/>
            <person name="Lu D."/>
            <person name="Skrede I."/>
            <person name="Drula E."/>
            <person name="Henrissat B."/>
            <person name="Morin E."/>
            <person name="Kohler A."/>
            <person name="Barry K."/>
            <person name="LaButti K."/>
            <person name="Morin E."/>
            <person name="Salamov A."/>
            <person name="Lipzen A."/>
            <person name="Mereny Z."/>
            <person name="Hegedus B."/>
            <person name="Baldrian P."/>
            <person name="Stursova M."/>
            <person name="Weitz H."/>
            <person name="Taylor A."/>
            <person name="Grigoriev I.V."/>
            <person name="Nagy L.G."/>
            <person name="Martin F."/>
            <person name="Kauserud H."/>
        </authorList>
    </citation>
    <scope>NUCLEOTIDE SEQUENCE</scope>
    <source>
        <strain evidence="1">CBHHK002</strain>
    </source>
</reference>